<protein>
    <submittedName>
        <fullName evidence="1">Uncharacterized protein</fullName>
    </submittedName>
</protein>
<organism evidence="1 2">
    <name type="scientific">Mycobacterium gordonae</name>
    <dbReference type="NCBI Taxonomy" id="1778"/>
    <lineage>
        <taxon>Bacteria</taxon>
        <taxon>Bacillati</taxon>
        <taxon>Actinomycetota</taxon>
        <taxon>Actinomycetes</taxon>
        <taxon>Mycobacteriales</taxon>
        <taxon>Mycobacteriaceae</taxon>
        <taxon>Mycobacterium</taxon>
    </lineage>
</organism>
<evidence type="ECO:0000313" key="2">
    <source>
        <dbReference type="Proteomes" id="UP000193928"/>
    </source>
</evidence>
<accession>A0A1X1W0D3</accession>
<sequence>MVRIVSAAALAWEGQLDRVDRFSQPLLPSRTLMQERANPAMTSQLFLAQMASDYRRVASCSTDLREVEARRNTQEGATALQRAGVVSRPVAPLAVGQYLAACERGGEGDLTRAVEPWLLPAADVESQYAAVFGDVLGPLIEAALRNSRTDNPMALPGWSGRVGTLWCEEFLAAGAEILNWPPLLTRAHIERQSVRALRQGSVNVTQITNEVVTLAETFRPVVDVRVGAAGNMPKIDLVLSGDALNTDEFDRFTTSVQNVPAQVTILTS</sequence>
<gene>
    <name evidence="1" type="ORF">AWC08_31505</name>
</gene>
<dbReference type="AlphaFoldDB" id="A0A1X1W0D3"/>
<dbReference type="Proteomes" id="UP000193928">
    <property type="component" value="Unassembled WGS sequence"/>
</dbReference>
<name>A0A1X1W0D3_MYCGO</name>
<reference evidence="1 2" key="1">
    <citation type="submission" date="2016-01" db="EMBL/GenBank/DDBJ databases">
        <title>The new phylogeny of the genus Mycobacterium.</title>
        <authorList>
            <person name="Tarcisio F."/>
            <person name="Conor M."/>
            <person name="Antonella G."/>
            <person name="Elisabetta G."/>
            <person name="Giulia F.S."/>
            <person name="Sara T."/>
            <person name="Anna F."/>
            <person name="Clotilde B."/>
            <person name="Roberto B."/>
            <person name="Veronica D.S."/>
            <person name="Fabio R."/>
            <person name="Monica P."/>
            <person name="Olivier J."/>
            <person name="Enrico T."/>
            <person name="Nicola S."/>
        </authorList>
    </citation>
    <scope>NUCLEOTIDE SEQUENCE [LARGE SCALE GENOMIC DNA]</scope>
    <source>
        <strain evidence="1 2">DSM 44160</strain>
    </source>
</reference>
<keyword evidence="2" id="KW-1185">Reference proteome</keyword>
<proteinExistence type="predicted"/>
<comment type="caution">
    <text evidence="1">The sequence shown here is derived from an EMBL/GenBank/DDBJ whole genome shotgun (WGS) entry which is preliminary data.</text>
</comment>
<evidence type="ECO:0000313" key="1">
    <source>
        <dbReference type="EMBL" id="ORV78749.1"/>
    </source>
</evidence>
<dbReference type="EMBL" id="LQOY01000152">
    <property type="protein sequence ID" value="ORV78749.1"/>
    <property type="molecule type" value="Genomic_DNA"/>
</dbReference>